<dbReference type="InterPro" id="IPR001460">
    <property type="entry name" value="PCN-bd_Tpept"/>
</dbReference>
<comment type="catalytic activity">
    <reaction evidence="7">
        <text>Preferential cleavage: (Ac)2-L-Lys-D-Ala-|-D-Ala. Also transpeptidation of peptidyl-alanyl moieties that are N-acyl substituents of D-alanine.</text>
        <dbReference type="EC" id="3.4.16.4"/>
    </reaction>
</comment>
<feature type="compositionally biased region" description="Acidic residues" evidence="9">
    <location>
        <begin position="98"/>
        <end position="113"/>
    </location>
</feature>
<evidence type="ECO:0000256" key="1">
    <source>
        <dbReference type="ARBA" id="ARBA00022645"/>
    </source>
</evidence>
<dbReference type="EMBL" id="FOFT01000005">
    <property type="protein sequence ID" value="SER56882.1"/>
    <property type="molecule type" value="Genomic_DNA"/>
</dbReference>
<evidence type="ECO:0000313" key="13">
    <source>
        <dbReference type="EMBL" id="SER56882.1"/>
    </source>
</evidence>
<dbReference type="PANTHER" id="PTHR32282">
    <property type="entry name" value="BINDING PROTEIN TRANSPEPTIDASE, PUTATIVE-RELATED"/>
    <property type="match status" value="1"/>
</dbReference>
<keyword evidence="10" id="KW-0812">Transmembrane</keyword>
<dbReference type="InterPro" id="IPR050396">
    <property type="entry name" value="Glycosyltr_51/Transpeptidase"/>
</dbReference>
<dbReference type="InterPro" id="IPR036950">
    <property type="entry name" value="PBP_transglycosylase"/>
</dbReference>
<feature type="compositionally biased region" description="Low complexity" evidence="9">
    <location>
        <begin position="790"/>
        <end position="801"/>
    </location>
</feature>
<protein>
    <submittedName>
        <fullName evidence="13">Membrane carboxypeptidase (Penicillin-binding protein)</fullName>
    </submittedName>
</protein>
<dbReference type="GO" id="GO:0008955">
    <property type="term" value="F:peptidoglycan glycosyltransferase activity"/>
    <property type="evidence" value="ECO:0007669"/>
    <property type="project" value="UniProtKB-EC"/>
</dbReference>
<dbReference type="GO" id="GO:0009252">
    <property type="term" value="P:peptidoglycan biosynthetic process"/>
    <property type="evidence" value="ECO:0007669"/>
    <property type="project" value="TreeGrafter"/>
</dbReference>
<feature type="compositionally biased region" description="Gly residues" evidence="9">
    <location>
        <begin position="1"/>
        <end position="13"/>
    </location>
</feature>
<organism evidence="13 14">
    <name type="scientific">Lentzea flaviverrucosa</name>
    <dbReference type="NCBI Taxonomy" id="200379"/>
    <lineage>
        <taxon>Bacteria</taxon>
        <taxon>Bacillati</taxon>
        <taxon>Actinomycetota</taxon>
        <taxon>Actinomycetes</taxon>
        <taxon>Pseudonocardiales</taxon>
        <taxon>Pseudonocardiaceae</taxon>
        <taxon>Lentzea</taxon>
    </lineage>
</organism>
<feature type="compositionally biased region" description="Pro residues" evidence="9">
    <location>
        <begin position="16"/>
        <end position="33"/>
    </location>
</feature>
<dbReference type="InterPro" id="IPR023346">
    <property type="entry name" value="Lysozyme-like_dom_sf"/>
</dbReference>
<feature type="compositionally biased region" description="Gly residues" evidence="9">
    <location>
        <begin position="38"/>
        <end position="51"/>
    </location>
</feature>
<keyword evidence="6" id="KW-0511">Multifunctional enzyme</keyword>
<evidence type="ECO:0000256" key="8">
    <source>
        <dbReference type="ARBA" id="ARBA00049902"/>
    </source>
</evidence>
<evidence type="ECO:0000259" key="12">
    <source>
        <dbReference type="Pfam" id="PF00912"/>
    </source>
</evidence>
<evidence type="ECO:0000256" key="2">
    <source>
        <dbReference type="ARBA" id="ARBA00022670"/>
    </source>
</evidence>
<feature type="domain" description="Glycosyl transferase family 51" evidence="12">
    <location>
        <begin position="178"/>
        <end position="347"/>
    </location>
</feature>
<proteinExistence type="predicted"/>
<evidence type="ECO:0000256" key="10">
    <source>
        <dbReference type="SAM" id="Phobius"/>
    </source>
</evidence>
<dbReference type="PANTHER" id="PTHR32282:SF34">
    <property type="entry name" value="PENICILLIN-BINDING PROTEIN 1A"/>
    <property type="match status" value="1"/>
</dbReference>
<dbReference type="GO" id="GO:0006508">
    <property type="term" value="P:proteolysis"/>
    <property type="evidence" value="ECO:0007669"/>
    <property type="project" value="UniProtKB-KW"/>
</dbReference>
<gene>
    <name evidence="13" type="ORF">SAMN05216195_105565</name>
</gene>
<feature type="region of interest" description="Disordered" evidence="9">
    <location>
        <begin position="752"/>
        <end position="834"/>
    </location>
</feature>
<evidence type="ECO:0000256" key="7">
    <source>
        <dbReference type="ARBA" id="ARBA00034000"/>
    </source>
</evidence>
<sequence>MSGPGGPQGGPGVPGNRPPTPPGGMPIAPPPGARRPGGPAGPGGPQGGPGRPGVPPRTPGADRTTQLPPVNRPTQREPELITHREPDDEFLMAGVHDGDDDEYYDDEPELTEEEERRLRKKKIWKRVRIAAFVSIGLMLLGPVIAIAVAYPLVDWPRPNDIAAEQDKTITLLYSDNTEMGKITSPGQNRTLLTYEELPDTVKNAVMAAEDADFFDNPGFDVKAIARAVWIQATGGSSGGSGLTQQYIKKATGNEEATLTRKFTELVKAYKMSNESDHPTILTAYMNTVYFGRGANGMKAAAQVYYDKEMKDLTPSEAAFIAGMIQIPSWSEDEEHAKKRWEFVMKQMLQKGWVSQADYDARQYPAPLPFEQTQPASLDGPLARVSQQVQNEIDSELVGLTMEKAQKVGVTVHTTIDPKMQQAALDAVNSVMAGQDPELRTSLSAIEPQSGAVRAYYPGKDGLKGIDYAKGTIQEAGSSFKPFDLVAALKMGKGIGDTYDATPRKIAGVEIRNAGNSQCGKQCPIKQAMKESLNTVFYDMVAGPEGTGTKAVADAAHAAGIPKVVKVGGQEKQTLVGEGGNPPTAGISIGADSAQVRPFDMASAFATFAARGVYRAPFFVTKIVGPTGDVLYQHVDQPVPAFDPVETKSRDIADNVTETLKDIPSGAIACAGGRPCAGKTGTHELPGSLDQNSKAWMVGYTPQLSASVWVGKDQGNVAIKDKGGKAVFGSGLPGLMWKKFMDGALAGAQKEAFPKPVPLGNFNPPRKSDPPSPPPSSNNNQPSNTPPSPTTEPTKPSQTKPQNPGCIPGINCPDPSGDPDPSTSGRPRGGAPGDG</sequence>
<dbReference type="Pfam" id="PF00912">
    <property type="entry name" value="Transgly"/>
    <property type="match status" value="1"/>
</dbReference>
<dbReference type="AlphaFoldDB" id="A0A1H9Q903"/>
<keyword evidence="2" id="KW-0645">Protease</keyword>
<keyword evidence="10" id="KW-1133">Transmembrane helix</keyword>
<dbReference type="RefSeq" id="WP_170176297.1">
    <property type="nucleotide sequence ID" value="NZ_FOFT01000005.1"/>
</dbReference>
<dbReference type="Pfam" id="PF00905">
    <property type="entry name" value="Transpeptidase"/>
    <property type="match status" value="1"/>
</dbReference>
<dbReference type="Gene3D" id="3.40.710.10">
    <property type="entry name" value="DD-peptidase/beta-lactamase superfamily"/>
    <property type="match status" value="1"/>
</dbReference>
<evidence type="ECO:0000256" key="3">
    <source>
        <dbReference type="ARBA" id="ARBA00022676"/>
    </source>
</evidence>
<feature type="compositionally biased region" description="Basic and acidic residues" evidence="9">
    <location>
        <begin position="74"/>
        <end position="86"/>
    </location>
</feature>
<dbReference type="Proteomes" id="UP000199028">
    <property type="component" value="Unassembled WGS sequence"/>
</dbReference>
<evidence type="ECO:0000259" key="11">
    <source>
        <dbReference type="Pfam" id="PF00905"/>
    </source>
</evidence>
<dbReference type="InterPro" id="IPR001264">
    <property type="entry name" value="Glyco_trans_51"/>
</dbReference>
<dbReference type="SUPFAM" id="SSF53955">
    <property type="entry name" value="Lysozyme-like"/>
    <property type="match status" value="1"/>
</dbReference>
<dbReference type="GO" id="GO:0030288">
    <property type="term" value="C:outer membrane-bounded periplasmic space"/>
    <property type="evidence" value="ECO:0007669"/>
    <property type="project" value="TreeGrafter"/>
</dbReference>
<feature type="compositionally biased region" description="Low complexity" evidence="9">
    <location>
        <begin position="812"/>
        <end position="825"/>
    </location>
</feature>
<comment type="catalytic activity">
    <reaction evidence="8">
        <text>[GlcNAc-(1-&gt;4)-Mur2Ac(oyl-L-Ala-gamma-D-Glu-L-Lys-D-Ala-D-Ala)](n)-di-trans,octa-cis-undecaprenyl diphosphate + beta-D-GlcNAc-(1-&gt;4)-Mur2Ac(oyl-L-Ala-gamma-D-Glu-L-Lys-D-Ala-D-Ala)-di-trans,octa-cis-undecaprenyl diphosphate = [GlcNAc-(1-&gt;4)-Mur2Ac(oyl-L-Ala-gamma-D-Glu-L-Lys-D-Ala-D-Ala)](n+1)-di-trans,octa-cis-undecaprenyl diphosphate + di-trans,octa-cis-undecaprenyl diphosphate + H(+)</text>
        <dbReference type="Rhea" id="RHEA:23708"/>
        <dbReference type="Rhea" id="RHEA-COMP:9602"/>
        <dbReference type="Rhea" id="RHEA-COMP:9603"/>
        <dbReference type="ChEBI" id="CHEBI:15378"/>
        <dbReference type="ChEBI" id="CHEBI:58405"/>
        <dbReference type="ChEBI" id="CHEBI:60033"/>
        <dbReference type="ChEBI" id="CHEBI:78435"/>
        <dbReference type="EC" id="2.4.99.28"/>
    </reaction>
</comment>
<keyword evidence="4" id="KW-0808">Transferase</keyword>
<evidence type="ECO:0000313" key="14">
    <source>
        <dbReference type="Proteomes" id="UP000199028"/>
    </source>
</evidence>
<evidence type="ECO:0000256" key="6">
    <source>
        <dbReference type="ARBA" id="ARBA00023268"/>
    </source>
</evidence>
<evidence type="ECO:0000256" key="9">
    <source>
        <dbReference type="SAM" id="MobiDB-lite"/>
    </source>
</evidence>
<keyword evidence="10" id="KW-0472">Membrane</keyword>
<feature type="transmembrane region" description="Helical" evidence="10">
    <location>
        <begin position="129"/>
        <end position="153"/>
    </location>
</feature>
<keyword evidence="3" id="KW-0328">Glycosyltransferase</keyword>
<dbReference type="SUPFAM" id="SSF56601">
    <property type="entry name" value="beta-lactamase/transpeptidase-like"/>
    <property type="match status" value="1"/>
</dbReference>
<evidence type="ECO:0000256" key="4">
    <source>
        <dbReference type="ARBA" id="ARBA00022679"/>
    </source>
</evidence>
<dbReference type="GO" id="GO:0008658">
    <property type="term" value="F:penicillin binding"/>
    <property type="evidence" value="ECO:0007669"/>
    <property type="project" value="InterPro"/>
</dbReference>
<feature type="region of interest" description="Disordered" evidence="9">
    <location>
        <begin position="1"/>
        <end position="113"/>
    </location>
</feature>
<dbReference type="InterPro" id="IPR012338">
    <property type="entry name" value="Beta-lactam/transpept-like"/>
</dbReference>
<feature type="domain" description="Penicillin-binding protein transpeptidase" evidence="11">
    <location>
        <begin position="445"/>
        <end position="709"/>
    </location>
</feature>
<accession>A0A1H9Q903</accession>
<dbReference type="GO" id="GO:0009002">
    <property type="term" value="F:serine-type D-Ala-D-Ala carboxypeptidase activity"/>
    <property type="evidence" value="ECO:0007669"/>
    <property type="project" value="UniProtKB-EC"/>
</dbReference>
<reference evidence="14" key="1">
    <citation type="submission" date="2016-10" db="EMBL/GenBank/DDBJ databases">
        <authorList>
            <person name="Varghese N."/>
            <person name="Submissions S."/>
        </authorList>
    </citation>
    <scope>NUCLEOTIDE SEQUENCE [LARGE SCALE GENOMIC DNA]</scope>
    <source>
        <strain evidence="14">CGMCC 4.578</strain>
    </source>
</reference>
<dbReference type="Gene3D" id="1.10.3810.10">
    <property type="entry name" value="Biosynthetic peptidoglycan transglycosylase-like"/>
    <property type="match status" value="1"/>
</dbReference>
<keyword evidence="5" id="KW-0378">Hydrolase</keyword>
<keyword evidence="14" id="KW-1185">Reference proteome</keyword>
<keyword evidence="1 13" id="KW-0121">Carboxypeptidase</keyword>
<evidence type="ECO:0000256" key="5">
    <source>
        <dbReference type="ARBA" id="ARBA00022801"/>
    </source>
</evidence>
<name>A0A1H9Q903_9PSEU</name>